<dbReference type="InterPro" id="IPR027417">
    <property type="entry name" value="P-loop_NTPase"/>
</dbReference>
<dbReference type="EMBL" id="JAQQWE010000001">
    <property type="protein sequence ID" value="KAK7967258.1"/>
    <property type="molecule type" value="Genomic_DNA"/>
</dbReference>
<dbReference type="PANTHER" id="PTHR10039:SF16">
    <property type="entry name" value="GPI INOSITOL-DEACYLASE"/>
    <property type="match status" value="1"/>
</dbReference>
<keyword evidence="1" id="KW-0677">Repeat</keyword>
<feature type="chain" id="PRO_5046105337" description="Nephrocystin 3-like N-terminal domain-containing protein" evidence="3">
    <location>
        <begin position="19"/>
        <end position="980"/>
    </location>
</feature>
<evidence type="ECO:0000313" key="6">
    <source>
        <dbReference type="Proteomes" id="UP001391051"/>
    </source>
</evidence>
<reference evidence="5 6" key="1">
    <citation type="submission" date="2023-01" db="EMBL/GenBank/DDBJ databases">
        <title>Analysis of 21 Apiospora genomes using comparative genomics revels a genus with tremendous synthesis potential of carbohydrate active enzymes and secondary metabolites.</title>
        <authorList>
            <person name="Sorensen T."/>
        </authorList>
    </citation>
    <scope>NUCLEOTIDE SEQUENCE [LARGE SCALE GENOMIC DNA]</scope>
    <source>
        <strain evidence="5 6">CBS 24483</strain>
    </source>
</reference>
<feature type="signal peptide" evidence="3">
    <location>
        <begin position="1"/>
        <end position="18"/>
    </location>
</feature>
<dbReference type="PANTHER" id="PTHR10039">
    <property type="entry name" value="AMELOGENIN"/>
    <property type="match status" value="1"/>
</dbReference>
<dbReference type="RefSeq" id="XP_066706650.1">
    <property type="nucleotide sequence ID" value="XM_066837757.1"/>
</dbReference>
<proteinExistence type="predicted"/>
<dbReference type="InterPro" id="IPR056884">
    <property type="entry name" value="NPHP3-like_N"/>
</dbReference>
<evidence type="ECO:0000259" key="4">
    <source>
        <dbReference type="Pfam" id="PF24883"/>
    </source>
</evidence>
<organism evidence="5 6">
    <name type="scientific">Apiospora aurea</name>
    <dbReference type="NCBI Taxonomy" id="335848"/>
    <lineage>
        <taxon>Eukaryota</taxon>
        <taxon>Fungi</taxon>
        <taxon>Dikarya</taxon>
        <taxon>Ascomycota</taxon>
        <taxon>Pezizomycotina</taxon>
        <taxon>Sordariomycetes</taxon>
        <taxon>Xylariomycetidae</taxon>
        <taxon>Amphisphaeriales</taxon>
        <taxon>Apiosporaceae</taxon>
        <taxon>Apiospora</taxon>
    </lineage>
</organism>
<protein>
    <recommendedName>
        <fullName evidence="4">Nephrocystin 3-like N-terminal domain-containing protein</fullName>
    </recommendedName>
</protein>
<name>A0ABR1QX71_9PEZI</name>
<dbReference type="Proteomes" id="UP001391051">
    <property type="component" value="Unassembled WGS sequence"/>
</dbReference>
<dbReference type="InterPro" id="IPR036770">
    <property type="entry name" value="Ankyrin_rpt-contain_sf"/>
</dbReference>
<comment type="caution">
    <text evidence="5">The sequence shown here is derived from an EMBL/GenBank/DDBJ whole genome shotgun (WGS) entry which is preliminary data.</text>
</comment>
<dbReference type="Pfam" id="PF24883">
    <property type="entry name" value="NPHP3_N"/>
    <property type="match status" value="1"/>
</dbReference>
<evidence type="ECO:0000313" key="5">
    <source>
        <dbReference type="EMBL" id="KAK7967258.1"/>
    </source>
</evidence>
<feature type="compositionally biased region" description="Basic and acidic residues" evidence="2">
    <location>
        <begin position="842"/>
        <end position="851"/>
    </location>
</feature>
<dbReference type="SUPFAM" id="SSF52540">
    <property type="entry name" value="P-loop containing nucleoside triphosphate hydrolases"/>
    <property type="match status" value="1"/>
</dbReference>
<feature type="region of interest" description="Disordered" evidence="2">
    <location>
        <begin position="830"/>
        <end position="851"/>
    </location>
</feature>
<keyword evidence="6" id="KW-1185">Reference proteome</keyword>
<evidence type="ECO:0000256" key="1">
    <source>
        <dbReference type="ARBA" id="ARBA00022737"/>
    </source>
</evidence>
<dbReference type="Gene3D" id="1.25.40.20">
    <property type="entry name" value="Ankyrin repeat-containing domain"/>
    <property type="match status" value="1"/>
</dbReference>
<dbReference type="Gene3D" id="3.40.50.300">
    <property type="entry name" value="P-loop containing nucleotide triphosphate hydrolases"/>
    <property type="match status" value="1"/>
</dbReference>
<feature type="domain" description="Nephrocystin 3-like N-terminal" evidence="4">
    <location>
        <begin position="222"/>
        <end position="387"/>
    </location>
</feature>
<evidence type="ECO:0000256" key="3">
    <source>
        <dbReference type="SAM" id="SignalP"/>
    </source>
</evidence>
<gene>
    <name evidence="5" type="ORF">PG986_001535</name>
</gene>
<sequence>MGGTIELVSLVLGVLSFADTTVQRGYMVIGRYRGAPQDYIDISAELSLLVNDLRALKASIECHSDETPDEQSQLLTNTLKTCLGHVNELNKILGMGQPQQQPQPPQPVWSNRAKWIVEKDKAMHLLQQLKSQREHIHMFLQIGLAQGVKDMQLSVNRMDNTMSVMNDDVRTVNTNVHVVVAHLSALPESESELHEYKRWWTTIIDEIKAMHREKRSNQEPRTCSWITMEQNWINWLGRTSEDGTNIAPSSRFCWIWGIPGSGKTVMASFLIDQVANDKGQRNCSYYYCLHSRGKDETEDFLRCVVKDLQKKVDHIPVILRQRFNEDARPTEDDLLESLIHLAEKLKRVYIIVDAIDESRNREHIARVLYKIGTSNSFRRISLLVASRNEADIREIFTGQSPPCVEIPMSGAGVKDDMRRLAHSELVKFQDWSETMTARVENALVDRAQGMFRWLVCQLDLVKRLNQEAFCDEAYILREIRNFPEDLFGTYERILAQIKGEDREFARTALALLCNPRTPIPSAEILVEASLYKIELGRIGKYNVELLRKVCSCLVTVAKRRQTRQAPKFYYPEEQEHRAALAHYTVKEYLFSKHAAEGVASFFALSQEFLRIVDLMVFFRGLQRFGIRKQATEPRRKTQVHPYDEHALLVTEHALSYRRSELLDSAELLELVVSSLKPSSQHFAYLKQQGGIRITMRNNFPQWDKLLFGIDMRPLGQNPDQVGLLLNLVLLGWPEMAKKYLEGFEFSSLGGKKKEAIWTEPFRIQNEAYETLPAHVVRTRDRAFLHLFTTHGAFFDFESEVLFSILQNLYVLGDDSDETLSLLKEVLKHGADPNPRPTRYRRQSPESEERPLPKHFAFTPLQVAVACLESEWVEILLEAGADPYECGIKGGCVPRAFDNFVRENEDGAGEKLLRRGLKKPMDICDTTTPPWSSGDDSDKVQVNQVNTARRQVRQALSGWLRRGTDETDCRSGTMYDPHVVA</sequence>
<keyword evidence="3" id="KW-0732">Signal</keyword>
<accession>A0ABR1QX71</accession>
<evidence type="ECO:0000256" key="2">
    <source>
        <dbReference type="SAM" id="MobiDB-lite"/>
    </source>
</evidence>
<dbReference type="GeneID" id="92070819"/>